<dbReference type="AlphaFoldDB" id="A0A0A0IGN9"/>
<gene>
    <name evidence="3" type="ORF">Z955_07700</name>
</gene>
<feature type="binding site" evidence="2">
    <location>
        <position position="182"/>
    </location>
    <ligand>
        <name>Co(2+)</name>
        <dbReference type="ChEBI" id="CHEBI:48828"/>
    </ligand>
</feature>
<feature type="active site" description="Proton acceptor" evidence="1">
    <location>
        <position position="151"/>
    </location>
</feature>
<dbReference type="CDD" id="cd03412">
    <property type="entry name" value="CbiK_N"/>
    <property type="match status" value="1"/>
</dbReference>
<keyword evidence="2" id="KW-0479">Metal-binding</keyword>
<proteinExistence type="predicted"/>
<name>A0A0A0IGN9_CLOBO</name>
<feature type="binding site" evidence="2">
    <location>
        <position position="151"/>
    </location>
    <ligand>
        <name>Co(2+)</name>
        <dbReference type="ChEBI" id="CHEBI:48828"/>
    </ligand>
</feature>
<comment type="caution">
    <text evidence="3">The sequence shown here is derived from an EMBL/GenBank/DDBJ whole genome shotgun (WGS) entry which is preliminary data.</text>
</comment>
<dbReference type="Proteomes" id="UP000030014">
    <property type="component" value="Unassembled WGS sequence"/>
</dbReference>
<dbReference type="RefSeq" id="WP_039257006.1">
    <property type="nucleotide sequence ID" value="NZ_JDRY01000034.1"/>
</dbReference>
<dbReference type="SUPFAM" id="SSF53800">
    <property type="entry name" value="Chelatase"/>
    <property type="match status" value="1"/>
</dbReference>
<accession>A0A0A0IGN9</accession>
<evidence type="ECO:0000313" key="4">
    <source>
        <dbReference type="Proteomes" id="UP000030014"/>
    </source>
</evidence>
<protein>
    <submittedName>
        <fullName evidence="3">Sirohydrochlorin cobaltochelatase</fullName>
    </submittedName>
</protein>
<evidence type="ECO:0000256" key="2">
    <source>
        <dbReference type="PIRSR" id="PIRSR033579-3"/>
    </source>
</evidence>
<dbReference type="InterPro" id="IPR010388">
    <property type="entry name" value="Anaerobic_Co-chelatase"/>
</dbReference>
<dbReference type="Gene3D" id="3.40.50.1400">
    <property type="match status" value="2"/>
</dbReference>
<dbReference type="Pfam" id="PF06180">
    <property type="entry name" value="CbiK"/>
    <property type="match status" value="1"/>
</dbReference>
<organism evidence="3 4">
    <name type="scientific">Clostridium botulinum C/D str. DC5</name>
    <dbReference type="NCBI Taxonomy" id="1443128"/>
    <lineage>
        <taxon>Bacteria</taxon>
        <taxon>Bacillati</taxon>
        <taxon>Bacillota</taxon>
        <taxon>Clostridia</taxon>
        <taxon>Eubacteriales</taxon>
        <taxon>Clostridiaceae</taxon>
        <taxon>Clostridium</taxon>
    </lineage>
</organism>
<dbReference type="CDD" id="cd03413">
    <property type="entry name" value="CbiK_C"/>
    <property type="match status" value="1"/>
</dbReference>
<dbReference type="GO" id="GO:0016852">
    <property type="term" value="F:sirohydrochlorin cobaltochelatase activity"/>
    <property type="evidence" value="ECO:0007669"/>
    <property type="project" value="InterPro"/>
</dbReference>
<evidence type="ECO:0000256" key="1">
    <source>
        <dbReference type="PIRSR" id="PIRSR033579-1"/>
    </source>
</evidence>
<keyword evidence="2" id="KW-0170">Cobalt</keyword>
<dbReference type="GO" id="GO:0019251">
    <property type="term" value="P:anaerobic cobalamin biosynthetic process"/>
    <property type="evidence" value="ECO:0007669"/>
    <property type="project" value="InterPro"/>
</dbReference>
<feature type="binding site" evidence="2">
    <location>
        <position position="214"/>
    </location>
    <ligand>
        <name>Co(2+)</name>
        <dbReference type="ChEBI" id="CHEBI:48828"/>
    </ligand>
</feature>
<sequence>MKSSNKKSILVVSFGTSYEDTRKVTLDAIEEKIAKEFKDYTVRKAYTSNMIIKKLKERDGIYIDTPREALSKLREEGYEEIIVQPIHIMPGIEYDEIKLVVNKFIEEGCFKKVVLGKPLLYKTKDYEIAIDAIKDDLKKIREDKALILMGHGSIHYANSCYALLDYILKTNGYENAYVATVEETPTLDDVIKRLKEKKIKEVTLKPFMVVSGDHAKNDMAGDDKDSWKKVLEKEGFKVNIDLCSLGENDNIRNIYINNIKKAL</sequence>
<dbReference type="GO" id="GO:0046872">
    <property type="term" value="F:metal ion binding"/>
    <property type="evidence" value="ECO:0007669"/>
    <property type="project" value="UniProtKB-KW"/>
</dbReference>
<evidence type="ECO:0000313" key="3">
    <source>
        <dbReference type="EMBL" id="KGM99436.1"/>
    </source>
</evidence>
<dbReference type="PIRSF" id="PIRSF033579">
    <property type="entry name" value="Anaer_Co_chel"/>
    <property type="match status" value="1"/>
</dbReference>
<dbReference type="EMBL" id="JDRY01000034">
    <property type="protein sequence ID" value="KGM99436.1"/>
    <property type="molecule type" value="Genomic_DNA"/>
</dbReference>
<reference evidence="3 4" key="1">
    <citation type="submission" date="2014-01" db="EMBL/GenBank/DDBJ databases">
        <title>Plasmidome dynamics in the species complex Clostridium novyi sensu lato converts strains of independent lineages into distinctly different pathogens.</title>
        <authorList>
            <person name="Skarin H."/>
            <person name="Segerman B."/>
        </authorList>
    </citation>
    <scope>NUCLEOTIDE SEQUENCE [LARGE SCALE GENOMIC DNA]</scope>
    <source>
        <strain evidence="3 4">DC5</strain>
    </source>
</reference>